<dbReference type="EMBL" id="FTNL01000004">
    <property type="protein sequence ID" value="SIQ93520.1"/>
    <property type="molecule type" value="Genomic_DNA"/>
</dbReference>
<keyword evidence="1" id="KW-0547">Nucleotide-binding</keyword>
<organism evidence="4 6">
    <name type="scientific">Fluoribacter gormanii</name>
    <dbReference type="NCBI Taxonomy" id="464"/>
    <lineage>
        <taxon>Bacteria</taxon>
        <taxon>Pseudomonadati</taxon>
        <taxon>Pseudomonadota</taxon>
        <taxon>Gammaproteobacteria</taxon>
        <taxon>Legionellales</taxon>
        <taxon>Legionellaceae</taxon>
        <taxon>Fluoribacter</taxon>
    </lineage>
</organism>
<dbReference type="STRING" id="464.Lgor_3275"/>
<name>A0A377GIU0_9GAMM</name>
<keyword evidence="4" id="KW-0687">Ribonucleoprotein</keyword>
<dbReference type="Proteomes" id="UP000254374">
    <property type="component" value="Unassembled WGS sequence"/>
</dbReference>
<evidence type="ECO:0000313" key="5">
    <source>
        <dbReference type="Proteomes" id="UP000186808"/>
    </source>
</evidence>
<keyword evidence="2" id="KW-0472">Membrane</keyword>
<evidence type="ECO:0000313" key="3">
    <source>
        <dbReference type="EMBL" id="SIQ93520.1"/>
    </source>
</evidence>
<reference evidence="3 5" key="1">
    <citation type="submission" date="2017-01" db="EMBL/GenBank/DDBJ databases">
        <authorList>
            <person name="Varghese N."/>
            <person name="Submissions S."/>
        </authorList>
    </citation>
    <scope>NUCLEOTIDE SEQUENCE [LARGE SCALE GENOMIC DNA]</scope>
    <source>
        <strain evidence="3 5">ATCC 33342</strain>
    </source>
</reference>
<dbReference type="PRINTS" id="PR00449">
    <property type="entry name" value="RASTRNSFRMNG"/>
</dbReference>
<dbReference type="SMART" id="SM00175">
    <property type="entry name" value="RAB"/>
    <property type="match status" value="1"/>
</dbReference>
<evidence type="ECO:0000313" key="6">
    <source>
        <dbReference type="Proteomes" id="UP000254374"/>
    </source>
</evidence>
<dbReference type="SMART" id="SM00173">
    <property type="entry name" value="RAS"/>
    <property type="match status" value="1"/>
</dbReference>
<evidence type="ECO:0000313" key="4">
    <source>
        <dbReference type="EMBL" id="STO24759.1"/>
    </source>
</evidence>
<keyword evidence="5" id="KW-1185">Reference proteome</keyword>
<dbReference type="InterPro" id="IPR001806">
    <property type="entry name" value="Small_GTPase"/>
</dbReference>
<reference evidence="4 6" key="2">
    <citation type="submission" date="2018-06" db="EMBL/GenBank/DDBJ databases">
        <authorList>
            <consortium name="Pathogen Informatics"/>
            <person name="Doyle S."/>
        </authorList>
    </citation>
    <scope>NUCLEOTIDE SEQUENCE [LARGE SCALE GENOMIC DNA]</scope>
    <source>
        <strain evidence="4 6">NCTC11401</strain>
    </source>
</reference>
<evidence type="ECO:0000256" key="2">
    <source>
        <dbReference type="SAM" id="Phobius"/>
    </source>
</evidence>
<dbReference type="GO" id="GO:0005840">
    <property type="term" value="C:ribosome"/>
    <property type="evidence" value="ECO:0007669"/>
    <property type="project" value="UniProtKB-KW"/>
</dbReference>
<dbReference type="PROSITE" id="PS51419">
    <property type="entry name" value="RAB"/>
    <property type="match status" value="1"/>
</dbReference>
<feature type="transmembrane region" description="Helical" evidence="2">
    <location>
        <begin position="278"/>
        <end position="305"/>
    </location>
</feature>
<accession>A0A377GIU0</accession>
<protein>
    <submittedName>
        <fullName evidence="4">Ribosomal protein L23</fullName>
    </submittedName>
    <submittedName>
        <fullName evidence="3">Small GTP-binding protein domain-containing protein</fullName>
    </submittedName>
</protein>
<dbReference type="PANTHER" id="PTHR47978">
    <property type="match status" value="1"/>
</dbReference>
<dbReference type="AlphaFoldDB" id="A0A377GIU0"/>
<dbReference type="CDD" id="cd00154">
    <property type="entry name" value="Rab"/>
    <property type="match status" value="1"/>
</dbReference>
<keyword evidence="2" id="KW-1133">Transmembrane helix</keyword>
<dbReference type="InterPro" id="IPR027417">
    <property type="entry name" value="P-loop_NTPase"/>
</dbReference>
<evidence type="ECO:0000256" key="1">
    <source>
        <dbReference type="ARBA" id="ARBA00022741"/>
    </source>
</evidence>
<keyword evidence="4" id="KW-0689">Ribosomal protein</keyword>
<dbReference type="Gene3D" id="3.40.50.300">
    <property type="entry name" value="P-loop containing nucleotide triphosphate hydrolases"/>
    <property type="match status" value="1"/>
</dbReference>
<dbReference type="GO" id="GO:0005525">
    <property type="term" value="F:GTP binding"/>
    <property type="evidence" value="ECO:0007669"/>
    <property type="project" value="InterPro"/>
</dbReference>
<dbReference type="GO" id="GO:0003924">
    <property type="term" value="F:GTPase activity"/>
    <property type="evidence" value="ECO:0007669"/>
    <property type="project" value="InterPro"/>
</dbReference>
<dbReference type="RefSeq" id="WP_058469579.1">
    <property type="nucleotide sequence ID" value="NZ_CAAAIX010000003.1"/>
</dbReference>
<feature type="transmembrane region" description="Helical" evidence="2">
    <location>
        <begin position="237"/>
        <end position="266"/>
    </location>
</feature>
<dbReference type="SMART" id="SM00174">
    <property type="entry name" value="RHO"/>
    <property type="match status" value="1"/>
</dbReference>
<keyword evidence="2" id="KW-0812">Transmembrane</keyword>
<sequence length="330" mass="35443">MQYKVVFFGKSGSGKTQLHRIAGLQNFVENVRPTIGADFLTREINSDDSVLLWDTAGAERYKAMSHMFFRGAVVGVFCIDLTEEINEQEIIKSIEEFRHFVPNAPIICVGTKSDSPEADKKALDKIKSKVLFADFITTSANTGENVEDLFKLICKHCGANLLLSWKEAVATLQKSLNELPQKKGILINEKLTTLADVILGKPGNPSASPRLKAKAIEDFTNQCKTILKDEHSDAFKAVLSIAAAAVVLTVTAIIGFSIGVACSWWTGPGAFFAGLASGYTAAVAVASSSTVFGALAGGITAYGLFKPPKEIQAINEFAETVSSFDPGIVL</sequence>
<dbReference type="OrthoDB" id="5639734at2"/>
<dbReference type="InterPro" id="IPR005225">
    <property type="entry name" value="Small_GTP-bd"/>
</dbReference>
<dbReference type="EMBL" id="UGGV01000001">
    <property type="protein sequence ID" value="STO24759.1"/>
    <property type="molecule type" value="Genomic_DNA"/>
</dbReference>
<dbReference type="Proteomes" id="UP000186808">
    <property type="component" value="Unassembled WGS sequence"/>
</dbReference>
<proteinExistence type="predicted"/>
<dbReference type="SUPFAM" id="SSF52540">
    <property type="entry name" value="P-loop containing nucleoside triphosphate hydrolases"/>
    <property type="match status" value="1"/>
</dbReference>
<dbReference type="Pfam" id="PF00071">
    <property type="entry name" value="Ras"/>
    <property type="match status" value="1"/>
</dbReference>
<dbReference type="NCBIfam" id="TIGR00231">
    <property type="entry name" value="small_GTP"/>
    <property type="match status" value="1"/>
</dbReference>
<gene>
    <name evidence="4" type="ORF">NCTC11401_01577</name>
    <name evidence="3" type="ORF">SAMN05421777_104157</name>
</gene>